<feature type="transmembrane region" description="Helical" evidence="7">
    <location>
        <begin position="55"/>
        <end position="73"/>
    </location>
</feature>
<sequence>MGETANHGPPPQPQVPPSPLALSRGPTWVPAEQLPQLEFCIHSNPSLPQAFLLAFQHYIVMLGTTVLIANLLVPRMGGTHGDKARVIQTLLLMSGVNTLLQTLFGSRLPTVMGASFAYMLPVFSIINGINDENNASEHQVCKVLIGYYILYYTMKGMKTSVSKDSDFVTAYLQYHIIVKLS</sequence>
<evidence type="ECO:0000256" key="6">
    <source>
        <dbReference type="SAM" id="MobiDB-lite"/>
    </source>
</evidence>
<dbReference type="GO" id="GO:0022857">
    <property type="term" value="F:transmembrane transporter activity"/>
    <property type="evidence" value="ECO:0007669"/>
    <property type="project" value="InterPro"/>
</dbReference>
<feature type="compositionally biased region" description="Pro residues" evidence="6">
    <location>
        <begin position="8"/>
        <end position="19"/>
    </location>
</feature>
<feature type="transmembrane region" description="Helical" evidence="7">
    <location>
        <begin position="85"/>
        <end position="104"/>
    </location>
</feature>
<keyword evidence="4 7" id="KW-1133">Transmembrane helix</keyword>
<evidence type="ECO:0000313" key="8">
    <source>
        <dbReference type="EMBL" id="GKV30382.1"/>
    </source>
</evidence>
<dbReference type="EMBL" id="BPVZ01000086">
    <property type="protein sequence ID" value="GKV30382.1"/>
    <property type="molecule type" value="Genomic_DNA"/>
</dbReference>
<keyword evidence="3 7" id="KW-0812">Transmembrane</keyword>
<dbReference type="Pfam" id="PF00860">
    <property type="entry name" value="Xan_ur_permease"/>
    <property type="match status" value="1"/>
</dbReference>
<evidence type="ECO:0000256" key="4">
    <source>
        <dbReference type="ARBA" id="ARBA00022989"/>
    </source>
</evidence>
<evidence type="ECO:0000256" key="2">
    <source>
        <dbReference type="ARBA" id="ARBA00008821"/>
    </source>
</evidence>
<dbReference type="PANTHER" id="PTHR11119">
    <property type="entry name" value="XANTHINE-URACIL / VITAMIN C PERMEASE FAMILY MEMBER"/>
    <property type="match status" value="1"/>
</dbReference>
<comment type="similarity">
    <text evidence="2">Belongs to the nucleobase:cation symporter-2 (NCS2) (TC 2.A.40) family.</text>
</comment>
<dbReference type="Proteomes" id="UP001054252">
    <property type="component" value="Unassembled WGS sequence"/>
</dbReference>
<reference evidence="8 9" key="1">
    <citation type="journal article" date="2021" name="Commun. Biol.">
        <title>The genome of Shorea leprosula (Dipterocarpaceae) highlights the ecological relevance of drought in aseasonal tropical rainforests.</title>
        <authorList>
            <person name="Ng K.K.S."/>
            <person name="Kobayashi M.J."/>
            <person name="Fawcett J.A."/>
            <person name="Hatakeyama M."/>
            <person name="Paape T."/>
            <person name="Ng C.H."/>
            <person name="Ang C.C."/>
            <person name="Tnah L.H."/>
            <person name="Lee C.T."/>
            <person name="Nishiyama T."/>
            <person name="Sese J."/>
            <person name="O'Brien M.J."/>
            <person name="Copetti D."/>
            <person name="Mohd Noor M.I."/>
            <person name="Ong R.C."/>
            <person name="Putra M."/>
            <person name="Sireger I.Z."/>
            <person name="Indrioko S."/>
            <person name="Kosugi Y."/>
            <person name="Izuno A."/>
            <person name="Isagi Y."/>
            <person name="Lee S.L."/>
            <person name="Shimizu K.K."/>
        </authorList>
    </citation>
    <scope>NUCLEOTIDE SEQUENCE [LARGE SCALE GENOMIC DNA]</scope>
    <source>
        <strain evidence="8">214</strain>
    </source>
</reference>
<evidence type="ECO:0000256" key="7">
    <source>
        <dbReference type="SAM" id="Phobius"/>
    </source>
</evidence>
<feature type="region of interest" description="Disordered" evidence="6">
    <location>
        <begin position="1"/>
        <end position="22"/>
    </location>
</feature>
<keyword evidence="9" id="KW-1185">Reference proteome</keyword>
<accession>A0AAV5KZX9</accession>
<keyword evidence="5 7" id="KW-0472">Membrane</keyword>
<evidence type="ECO:0000256" key="5">
    <source>
        <dbReference type="ARBA" id="ARBA00023136"/>
    </source>
</evidence>
<proteinExistence type="inferred from homology"/>
<name>A0AAV5KZX9_9ROSI</name>
<comment type="subcellular location">
    <subcellularLocation>
        <location evidence="1">Membrane</location>
        <topology evidence="1">Multi-pass membrane protein</topology>
    </subcellularLocation>
</comment>
<dbReference type="GO" id="GO:0016020">
    <property type="term" value="C:membrane"/>
    <property type="evidence" value="ECO:0007669"/>
    <property type="project" value="UniProtKB-SubCell"/>
</dbReference>
<evidence type="ECO:0000313" key="9">
    <source>
        <dbReference type="Proteomes" id="UP001054252"/>
    </source>
</evidence>
<protein>
    <submittedName>
        <fullName evidence="8">Uncharacterized protein</fullName>
    </submittedName>
</protein>
<evidence type="ECO:0000256" key="3">
    <source>
        <dbReference type="ARBA" id="ARBA00022692"/>
    </source>
</evidence>
<feature type="transmembrane region" description="Helical" evidence="7">
    <location>
        <begin position="110"/>
        <end position="129"/>
    </location>
</feature>
<comment type="caution">
    <text evidence="8">The sequence shown here is derived from an EMBL/GenBank/DDBJ whole genome shotgun (WGS) entry which is preliminary data.</text>
</comment>
<evidence type="ECO:0000256" key="1">
    <source>
        <dbReference type="ARBA" id="ARBA00004141"/>
    </source>
</evidence>
<dbReference type="AlphaFoldDB" id="A0AAV5KZX9"/>
<dbReference type="InterPro" id="IPR006043">
    <property type="entry name" value="NCS2"/>
</dbReference>
<organism evidence="8 9">
    <name type="scientific">Rubroshorea leprosula</name>
    <dbReference type="NCBI Taxonomy" id="152421"/>
    <lineage>
        <taxon>Eukaryota</taxon>
        <taxon>Viridiplantae</taxon>
        <taxon>Streptophyta</taxon>
        <taxon>Embryophyta</taxon>
        <taxon>Tracheophyta</taxon>
        <taxon>Spermatophyta</taxon>
        <taxon>Magnoliopsida</taxon>
        <taxon>eudicotyledons</taxon>
        <taxon>Gunneridae</taxon>
        <taxon>Pentapetalae</taxon>
        <taxon>rosids</taxon>
        <taxon>malvids</taxon>
        <taxon>Malvales</taxon>
        <taxon>Dipterocarpaceae</taxon>
        <taxon>Rubroshorea</taxon>
    </lineage>
</organism>
<gene>
    <name evidence="8" type="ORF">SLEP1_g39199</name>
</gene>